<reference evidence="2 3" key="1">
    <citation type="submission" date="2015-03" db="EMBL/GenBank/DDBJ databases">
        <title>Genome assembly of Sandaracinus amylolyticus DSM 53668.</title>
        <authorList>
            <person name="Sharma G."/>
            <person name="Subramanian S."/>
        </authorList>
    </citation>
    <scope>NUCLEOTIDE SEQUENCE [LARGE SCALE GENOMIC DNA]</scope>
    <source>
        <strain evidence="2 3">DSM 53668</strain>
    </source>
</reference>
<evidence type="ECO:0000313" key="3">
    <source>
        <dbReference type="Proteomes" id="UP000034883"/>
    </source>
</evidence>
<protein>
    <submittedName>
        <fullName evidence="2">NADPH quinone oxidoreductase</fullName>
    </submittedName>
</protein>
<dbReference type="GO" id="GO:0016491">
    <property type="term" value="F:oxidoreductase activity"/>
    <property type="evidence" value="ECO:0007669"/>
    <property type="project" value="InterPro"/>
</dbReference>
<name>A0A0F6YGM5_9BACT</name>
<keyword evidence="3" id="KW-1185">Reference proteome</keyword>
<dbReference type="InterPro" id="IPR029039">
    <property type="entry name" value="Flavoprotein-like_sf"/>
</dbReference>
<dbReference type="EMBL" id="CP011125">
    <property type="protein sequence ID" value="AKF03853.1"/>
    <property type="molecule type" value="Genomic_DNA"/>
</dbReference>
<sequence>MNVVGISGSLRRGSFNAALLRAAIEVAPEGCVIEHADIHGVPLYDGDVESTQGIPAAVRELKDRLARADGVLLVTPEYNGSIPGVLKNAIDWCSRPASDIERVFGGRPVGVIGATPGMGGTRLSQNAWLPIIRVLGMDPYFGKSLYVAGAGKVFDAEGALVDATIRRLLTDYVAGFAAFVSRSR</sequence>
<dbReference type="Pfam" id="PF03358">
    <property type="entry name" value="FMN_red"/>
    <property type="match status" value="1"/>
</dbReference>
<feature type="domain" description="NADPH-dependent FMN reductase-like" evidence="1">
    <location>
        <begin position="1"/>
        <end position="140"/>
    </location>
</feature>
<dbReference type="RefSeq" id="WP_053231265.1">
    <property type="nucleotide sequence ID" value="NZ_CP011125.1"/>
</dbReference>
<gene>
    <name evidence="2" type="ORF">DB32_001002</name>
</gene>
<dbReference type="PANTHER" id="PTHR30543">
    <property type="entry name" value="CHROMATE REDUCTASE"/>
    <property type="match status" value="1"/>
</dbReference>
<dbReference type="OrthoDB" id="9812295at2"/>
<evidence type="ECO:0000313" key="2">
    <source>
        <dbReference type="EMBL" id="AKF03853.1"/>
    </source>
</evidence>
<dbReference type="GO" id="GO:0010181">
    <property type="term" value="F:FMN binding"/>
    <property type="evidence" value="ECO:0007669"/>
    <property type="project" value="TreeGrafter"/>
</dbReference>
<dbReference type="PANTHER" id="PTHR30543:SF21">
    <property type="entry name" value="NAD(P)H-DEPENDENT FMN REDUCTASE LOT6"/>
    <property type="match status" value="1"/>
</dbReference>
<dbReference type="AlphaFoldDB" id="A0A0F6YGM5"/>
<proteinExistence type="predicted"/>
<dbReference type="GO" id="GO:0005829">
    <property type="term" value="C:cytosol"/>
    <property type="evidence" value="ECO:0007669"/>
    <property type="project" value="TreeGrafter"/>
</dbReference>
<dbReference type="SUPFAM" id="SSF52218">
    <property type="entry name" value="Flavoproteins"/>
    <property type="match status" value="1"/>
</dbReference>
<organism evidence="2 3">
    <name type="scientific">Sandaracinus amylolyticus</name>
    <dbReference type="NCBI Taxonomy" id="927083"/>
    <lineage>
        <taxon>Bacteria</taxon>
        <taxon>Pseudomonadati</taxon>
        <taxon>Myxococcota</taxon>
        <taxon>Polyangia</taxon>
        <taxon>Polyangiales</taxon>
        <taxon>Sandaracinaceae</taxon>
        <taxon>Sandaracinus</taxon>
    </lineage>
</organism>
<evidence type="ECO:0000259" key="1">
    <source>
        <dbReference type="Pfam" id="PF03358"/>
    </source>
</evidence>
<accession>A0A0F6YGM5</accession>
<dbReference type="Proteomes" id="UP000034883">
    <property type="component" value="Chromosome"/>
</dbReference>
<dbReference type="STRING" id="927083.DB32_001002"/>
<dbReference type="InterPro" id="IPR050712">
    <property type="entry name" value="NAD(P)H-dep_reductase"/>
</dbReference>
<dbReference type="KEGG" id="samy:DB32_001002"/>
<dbReference type="Gene3D" id="3.40.50.360">
    <property type="match status" value="1"/>
</dbReference>
<dbReference type="InterPro" id="IPR005025">
    <property type="entry name" value="FMN_Rdtase-like_dom"/>
</dbReference>